<feature type="domain" description="Phorbol-ester/DAG-type" evidence="10">
    <location>
        <begin position="310"/>
        <end position="360"/>
    </location>
</feature>
<feature type="coiled-coil region" evidence="7">
    <location>
        <begin position="735"/>
        <end position="769"/>
    </location>
</feature>
<protein>
    <submittedName>
        <fullName evidence="13">DgyrCDS1237</fullName>
    </submittedName>
</protein>
<accession>A0A7I8V851</accession>
<dbReference type="SUPFAM" id="SSF50044">
    <property type="entry name" value="SH3-domain"/>
    <property type="match status" value="1"/>
</dbReference>
<feature type="domain" description="SAM" evidence="11">
    <location>
        <begin position="222"/>
        <end position="285"/>
    </location>
</feature>
<dbReference type="PANTHER" id="PTHR46075">
    <property type="entry name" value="CHIMERIN FAMILY MEMBER"/>
    <property type="match status" value="1"/>
</dbReference>
<dbReference type="Gene3D" id="3.30.60.20">
    <property type="match status" value="2"/>
</dbReference>
<dbReference type="InterPro" id="IPR001452">
    <property type="entry name" value="SH3_domain"/>
</dbReference>
<dbReference type="OrthoDB" id="3175255at2759"/>
<keyword evidence="4" id="KW-0862">Zinc</keyword>
<dbReference type="GO" id="GO:0005096">
    <property type="term" value="F:GTPase activator activity"/>
    <property type="evidence" value="ECO:0007669"/>
    <property type="project" value="UniProtKB-KW"/>
</dbReference>
<dbReference type="PROSITE" id="PS50105">
    <property type="entry name" value="SAM_DOMAIN"/>
    <property type="match status" value="1"/>
</dbReference>
<evidence type="ECO:0000256" key="7">
    <source>
        <dbReference type="SAM" id="Coils"/>
    </source>
</evidence>
<comment type="caution">
    <text evidence="13">The sequence shown here is derived from an EMBL/GenBank/DDBJ whole genome shotgun (WGS) entry which is preliminary data.</text>
</comment>
<dbReference type="InterPro" id="IPR051854">
    <property type="entry name" value="Rho-type_GAP"/>
</dbReference>
<dbReference type="Gene3D" id="3.30.505.10">
    <property type="entry name" value="SH2 domain"/>
    <property type="match status" value="2"/>
</dbReference>
<evidence type="ECO:0000313" key="13">
    <source>
        <dbReference type="EMBL" id="CAD5111983.1"/>
    </source>
</evidence>
<dbReference type="Gene3D" id="1.10.555.10">
    <property type="entry name" value="Rho GTPase activation protein"/>
    <property type="match status" value="1"/>
</dbReference>
<evidence type="ECO:0000259" key="8">
    <source>
        <dbReference type="PROSITE" id="PS50001"/>
    </source>
</evidence>
<dbReference type="InterPro" id="IPR008936">
    <property type="entry name" value="Rho_GTPase_activation_prot"/>
</dbReference>
<feature type="coiled-coil region" evidence="7">
    <location>
        <begin position="803"/>
        <end position="837"/>
    </location>
</feature>
<dbReference type="PRINTS" id="PR00401">
    <property type="entry name" value="SH2DOMAIN"/>
</dbReference>
<dbReference type="Pfam" id="PF07653">
    <property type="entry name" value="SH3_2"/>
    <property type="match status" value="1"/>
</dbReference>
<keyword evidence="7" id="KW-0175">Coiled coil</keyword>
<dbReference type="CDD" id="cd20830">
    <property type="entry name" value="C1_PIK3R-like_rpt2"/>
    <property type="match status" value="1"/>
</dbReference>
<dbReference type="SUPFAM" id="SSF48350">
    <property type="entry name" value="GTPase activation domain, GAP"/>
    <property type="match status" value="1"/>
</dbReference>
<dbReference type="InterPro" id="IPR036860">
    <property type="entry name" value="SH2_dom_sf"/>
</dbReference>
<evidence type="ECO:0000313" key="14">
    <source>
        <dbReference type="Proteomes" id="UP000549394"/>
    </source>
</evidence>
<dbReference type="Gene3D" id="1.10.287.1490">
    <property type="match status" value="1"/>
</dbReference>
<evidence type="ECO:0000256" key="2">
    <source>
        <dbReference type="ARBA" id="ARBA00022468"/>
    </source>
</evidence>
<keyword evidence="2" id="KW-0343">GTPase activation</keyword>
<dbReference type="SMART" id="SM00324">
    <property type="entry name" value="RhoGAP"/>
    <property type="match status" value="1"/>
</dbReference>
<dbReference type="PROSITE" id="PS50001">
    <property type="entry name" value="SH2"/>
    <property type="match status" value="2"/>
</dbReference>
<organism evidence="13 14">
    <name type="scientific">Dimorphilus gyrociliatus</name>
    <dbReference type="NCBI Taxonomy" id="2664684"/>
    <lineage>
        <taxon>Eukaryota</taxon>
        <taxon>Metazoa</taxon>
        <taxon>Spiralia</taxon>
        <taxon>Lophotrochozoa</taxon>
        <taxon>Annelida</taxon>
        <taxon>Polychaeta</taxon>
        <taxon>Polychaeta incertae sedis</taxon>
        <taxon>Dinophilidae</taxon>
        <taxon>Dimorphilus</taxon>
    </lineage>
</organism>
<dbReference type="GO" id="GO:0046872">
    <property type="term" value="F:metal ion binding"/>
    <property type="evidence" value="ECO:0007669"/>
    <property type="project" value="UniProtKB-KW"/>
</dbReference>
<dbReference type="PROSITE" id="PS50238">
    <property type="entry name" value="RHOGAP"/>
    <property type="match status" value="1"/>
</dbReference>
<dbReference type="SUPFAM" id="SSF57889">
    <property type="entry name" value="Cysteine-rich domain"/>
    <property type="match status" value="2"/>
</dbReference>
<dbReference type="SUPFAM" id="SSF55550">
    <property type="entry name" value="SH2 domain"/>
    <property type="match status" value="2"/>
</dbReference>
<dbReference type="Pfam" id="PF00017">
    <property type="entry name" value="SH2"/>
    <property type="match status" value="2"/>
</dbReference>
<feature type="domain" description="Rho-GAP" evidence="12">
    <location>
        <begin position="382"/>
        <end position="579"/>
    </location>
</feature>
<dbReference type="InterPro" id="IPR036028">
    <property type="entry name" value="SH3-like_dom_sf"/>
</dbReference>
<sequence>MAQNTFRFQAVKSYTPNDIDSRSGFIIIKSGDVVEVYDSSREGHYYGHNLTEGQKGFIKAELVENNTMVMEERNISSPLTRTSTIPQTRKTLPGKEYVRKYNDPLNRPVSVRSSDHYSNRHIPHSKMKDYASVDSIEEQYYVAIPPKRTESYSPFYVITPVFCDHCRDYIWGINIKGFKCNHCGTFYHPECLEYIMGKLRHKCIQQKCFDATYDSPQPIEVWSTDHVLQWMAVCNLYRYQEYFKSHKISGANLSQIDKDKLEKMRIYDQFIRNSILLAIDKLCSRNCSIEEGSLPPPFEKMPPERRLNSRHTFYEQNFSELQRCHICSEFLLGIFKQGYLCRECGLCCHRTCAANGVPECCEENRLLPRSEPFIPNNQTFGFPLEEAIELGEETPQIIQVCTKELENRNPNPISMCESYRNNKSEREKRQIKDLRRIFDLEPNAKLVNLKDYTTLTIAFIIKSYLRELPDPVLPVSFYEQFVTAAKMTDKREMLEEITGIFEMMPPKHKSTLTHIMRHIVKICIEIDQTNKTAGCERITQVFCHVLLRPPWEKILSIVKNMNYHGEIISALLRIGDWALDLPPRFQWRKSHKTYVHLSSSIMELSSTSPLSDELWYWGNISRGEAAKMLENYPDGAFLVRDAASRVGDYTLTVKCDETVRLIRIVQENGKFGFSPPYEFNSVKQLIDNYKTTSMARHNHKLDVFLKYPVEKEEQNLMQEEEKDILYKLLVKHNEFLDLNDHTDRINNEIHDLENEIDRKQQAISAFDQSISMFQNQFSSLLKSYEAQTETKSEKDEFNYQESFLKLRERIESYEKMKDKLKIEAEESYKNKMRKEDRINELRSAINHIACKRHTVESYLRNTLDYSQGEIDSIIFQFREYKMKYPSWSVEKSIVQTLRKFDRNREMKEPNTIYGACEDNTDWETKYWYAGKISRPQAEEILSDKRPGTFLIRDRDTNHALTVVYSSETEPRKFGHCLIEEHPDGIGFAYPFNFADLSGLVEYYRHHSLKRNNPSLDVKLDYPAFLGR</sequence>
<gene>
    <name evidence="13" type="ORF">DGYR_LOCUS1194</name>
</gene>
<dbReference type="InterPro" id="IPR013761">
    <property type="entry name" value="SAM/pointed_sf"/>
</dbReference>
<dbReference type="Proteomes" id="UP000549394">
    <property type="component" value="Unassembled WGS sequence"/>
</dbReference>
<dbReference type="Pfam" id="PF00620">
    <property type="entry name" value="RhoGAP"/>
    <property type="match status" value="1"/>
</dbReference>
<dbReference type="AlphaFoldDB" id="A0A7I8V851"/>
<dbReference type="Pfam" id="PF00536">
    <property type="entry name" value="SAM_1"/>
    <property type="match status" value="1"/>
</dbReference>
<dbReference type="PANTHER" id="PTHR46075:SF5">
    <property type="entry name" value="PHOSPHATIDYLINOSITOL 3-KINASE REGULATORY SUBUNIT ALPHA"/>
    <property type="match status" value="1"/>
</dbReference>
<dbReference type="InterPro" id="IPR000980">
    <property type="entry name" value="SH2"/>
</dbReference>
<evidence type="ECO:0000259" key="12">
    <source>
        <dbReference type="PROSITE" id="PS50238"/>
    </source>
</evidence>
<keyword evidence="14" id="KW-1185">Reference proteome</keyword>
<evidence type="ECO:0000256" key="4">
    <source>
        <dbReference type="ARBA" id="ARBA00022833"/>
    </source>
</evidence>
<dbReference type="GO" id="GO:0007165">
    <property type="term" value="P:signal transduction"/>
    <property type="evidence" value="ECO:0007669"/>
    <property type="project" value="InterPro"/>
</dbReference>
<dbReference type="EMBL" id="CAJFCJ010000002">
    <property type="protein sequence ID" value="CAD5111983.1"/>
    <property type="molecule type" value="Genomic_DNA"/>
</dbReference>
<feature type="domain" description="SH2" evidence="8">
    <location>
        <begin position="615"/>
        <end position="709"/>
    </location>
</feature>
<dbReference type="SMART" id="SM00252">
    <property type="entry name" value="SH2"/>
    <property type="match status" value="2"/>
</dbReference>
<dbReference type="CDD" id="cd00159">
    <property type="entry name" value="RhoGAP"/>
    <property type="match status" value="1"/>
</dbReference>
<proteinExistence type="predicted"/>
<dbReference type="PROSITE" id="PS50081">
    <property type="entry name" value="ZF_DAG_PE_2"/>
    <property type="match status" value="2"/>
</dbReference>
<dbReference type="InterPro" id="IPR046349">
    <property type="entry name" value="C1-like_sf"/>
</dbReference>
<evidence type="ECO:0000256" key="5">
    <source>
        <dbReference type="PROSITE-ProRule" id="PRU00191"/>
    </source>
</evidence>
<feature type="domain" description="Phorbol-ester/DAG-type" evidence="10">
    <location>
        <begin position="149"/>
        <end position="203"/>
    </location>
</feature>
<evidence type="ECO:0000256" key="1">
    <source>
        <dbReference type="ARBA" id="ARBA00022443"/>
    </source>
</evidence>
<dbReference type="Pfam" id="PF00130">
    <property type="entry name" value="C1_1"/>
    <property type="match status" value="2"/>
</dbReference>
<keyword evidence="5" id="KW-0727">SH2 domain</keyword>
<feature type="domain" description="SH3" evidence="9">
    <location>
        <begin position="3"/>
        <end position="68"/>
    </location>
</feature>
<name>A0A7I8V851_9ANNE</name>
<evidence type="ECO:0000259" key="9">
    <source>
        <dbReference type="PROSITE" id="PS50002"/>
    </source>
</evidence>
<evidence type="ECO:0000256" key="6">
    <source>
        <dbReference type="PROSITE-ProRule" id="PRU00192"/>
    </source>
</evidence>
<dbReference type="SMART" id="SM00109">
    <property type="entry name" value="C1"/>
    <property type="match status" value="2"/>
</dbReference>
<evidence type="ECO:0000259" key="11">
    <source>
        <dbReference type="PROSITE" id="PS50105"/>
    </source>
</evidence>
<dbReference type="SUPFAM" id="SSF47769">
    <property type="entry name" value="SAM/Pointed domain"/>
    <property type="match status" value="1"/>
</dbReference>
<dbReference type="Gene3D" id="1.10.150.50">
    <property type="entry name" value="Transcription Factor, Ets-1"/>
    <property type="match status" value="1"/>
</dbReference>
<dbReference type="InterPro" id="IPR002219">
    <property type="entry name" value="PKC_DAG/PE"/>
</dbReference>
<evidence type="ECO:0000256" key="3">
    <source>
        <dbReference type="ARBA" id="ARBA00022723"/>
    </source>
</evidence>
<dbReference type="InterPro" id="IPR001660">
    <property type="entry name" value="SAM"/>
</dbReference>
<keyword evidence="3" id="KW-0479">Metal-binding</keyword>
<evidence type="ECO:0000259" key="10">
    <source>
        <dbReference type="PROSITE" id="PS50081"/>
    </source>
</evidence>
<keyword evidence="1 6" id="KW-0728">SH3 domain</keyword>
<feature type="domain" description="SH2" evidence="8">
    <location>
        <begin position="927"/>
        <end position="1023"/>
    </location>
</feature>
<dbReference type="InterPro" id="IPR000198">
    <property type="entry name" value="RhoGAP_dom"/>
</dbReference>
<dbReference type="PROSITE" id="PS50002">
    <property type="entry name" value="SH3"/>
    <property type="match status" value="1"/>
</dbReference>
<dbReference type="PROSITE" id="PS00479">
    <property type="entry name" value="ZF_DAG_PE_1"/>
    <property type="match status" value="1"/>
</dbReference>
<dbReference type="PRINTS" id="PR00678">
    <property type="entry name" value="PI3KINASEP85"/>
</dbReference>
<reference evidence="13 14" key="1">
    <citation type="submission" date="2020-08" db="EMBL/GenBank/DDBJ databases">
        <authorList>
            <person name="Hejnol A."/>
        </authorList>
    </citation>
    <scope>NUCLEOTIDE SEQUENCE [LARGE SCALE GENOMIC DNA]</scope>
</reference>